<dbReference type="AlphaFoldDB" id="A0A7Y9W7X9"/>
<evidence type="ECO:0000313" key="1">
    <source>
        <dbReference type="EMBL" id="NYH15881.1"/>
    </source>
</evidence>
<sequence>MSTGPAQVEHALIAVVVADLHLHFVERIIGRQLARHQHGAARATLPVQHRNRTADHIDTVEEVRIDTRRRIPGRAHETHAVEVGVVAEIETARRDLVEANVVVLSGDARHIAQRGIHRLRGLVVHLLTRDDGNRLRRLDQRRVRLRTRGAVPGDVAERFRVAAARRRHDDGRQCVVTRVAAGRIAGWCGGLRRGLRMSGSGGG</sequence>
<comment type="caution">
    <text evidence="1">The sequence shown here is derived from an EMBL/GenBank/DDBJ whole genome shotgun (WGS) entry which is preliminary data.</text>
</comment>
<evidence type="ECO:0000313" key="2">
    <source>
        <dbReference type="Proteomes" id="UP000572540"/>
    </source>
</evidence>
<protein>
    <submittedName>
        <fullName evidence="1">Uncharacterized protein</fullName>
    </submittedName>
</protein>
<proteinExistence type="predicted"/>
<accession>A0A7Y9W7X9</accession>
<dbReference type="Proteomes" id="UP000572540">
    <property type="component" value="Unassembled WGS sequence"/>
</dbReference>
<organism evidence="1 2">
    <name type="scientific">Paraburkholderia bryophila</name>
    <dbReference type="NCBI Taxonomy" id="420952"/>
    <lineage>
        <taxon>Bacteria</taxon>
        <taxon>Pseudomonadati</taxon>
        <taxon>Pseudomonadota</taxon>
        <taxon>Betaproteobacteria</taxon>
        <taxon>Burkholderiales</taxon>
        <taxon>Burkholderiaceae</taxon>
        <taxon>Paraburkholderia</taxon>
    </lineage>
</organism>
<name>A0A7Y9W7X9_9BURK</name>
<gene>
    <name evidence="1" type="ORF">GGD41_003109</name>
</gene>
<reference evidence="1 2" key="1">
    <citation type="submission" date="2020-07" db="EMBL/GenBank/DDBJ databases">
        <title>Exploring microbial biodiversity for novel pathways involved in the catabolism of aromatic compounds derived from lignin.</title>
        <authorList>
            <person name="Elkins J."/>
        </authorList>
    </citation>
    <scope>NUCLEOTIDE SEQUENCE [LARGE SCALE GENOMIC DNA]</scope>
    <source>
        <strain evidence="1 2">H2C3B</strain>
    </source>
</reference>
<dbReference type="EMBL" id="JACCAU010000001">
    <property type="protein sequence ID" value="NYH15881.1"/>
    <property type="molecule type" value="Genomic_DNA"/>
</dbReference>